<dbReference type="Proteomes" id="UP001163828">
    <property type="component" value="Unassembled WGS sequence"/>
</dbReference>
<sequence length="198" mass="22859">MDRNLPTSISDLGLNDQYINVPRIIHGNLTSLNLGERIEYVKLDLENARYLTREDAFNSLWNALRLQNIHLRNLAVPFEITDALLEYIASYSGLESFALKGHRDWSLSGCDNFAPQFYKHALPMHKNTLTRSEDEWCVGLENVEDFAIMKKLRFLLVGVHSRGLDPDPLELPKHSIFRKDSHLPNSVLDKSFYCDRRS</sequence>
<dbReference type="EMBL" id="MU790612">
    <property type="protein sequence ID" value="KAJ3996455.1"/>
    <property type="molecule type" value="Genomic_DNA"/>
</dbReference>
<name>A0ABQ8QD45_9AGAR</name>
<reference evidence="1" key="1">
    <citation type="submission" date="2022-08" db="EMBL/GenBank/DDBJ databases">
        <authorList>
            <consortium name="DOE Joint Genome Institute"/>
            <person name="Min B."/>
            <person name="Riley R."/>
            <person name="Sierra-Patev S."/>
            <person name="Naranjo-Ortiz M."/>
            <person name="Looney B."/>
            <person name="Konkel Z."/>
            <person name="Slot J.C."/>
            <person name="Sakamoto Y."/>
            <person name="Steenwyk J.L."/>
            <person name="Rokas A."/>
            <person name="Carro J."/>
            <person name="Camarero S."/>
            <person name="Ferreira P."/>
            <person name="Molpeceres G."/>
            <person name="Ruiz-Duenas F.J."/>
            <person name="Serrano A."/>
            <person name="Henrissat B."/>
            <person name="Drula E."/>
            <person name="Hughes K.W."/>
            <person name="Mata J.L."/>
            <person name="Ishikawa N.K."/>
            <person name="Vargas-Isla R."/>
            <person name="Ushijima S."/>
            <person name="Smith C.A."/>
            <person name="Ahrendt S."/>
            <person name="Andreopoulos W."/>
            <person name="He G."/>
            <person name="Labutti K."/>
            <person name="Lipzen A."/>
            <person name="Ng V."/>
            <person name="Sandor L."/>
            <person name="Barry K."/>
            <person name="Martinez A.T."/>
            <person name="Xiao Y."/>
            <person name="Gibbons J.G."/>
            <person name="Terashima K."/>
            <person name="Hibbett D.S."/>
            <person name="Grigoriev I.V."/>
        </authorList>
    </citation>
    <scope>NUCLEOTIDE SEQUENCE</scope>
    <source>
        <strain evidence="1">TFB10827</strain>
    </source>
</reference>
<organism evidence="1 2">
    <name type="scientific">Lentinula boryana</name>
    <dbReference type="NCBI Taxonomy" id="40481"/>
    <lineage>
        <taxon>Eukaryota</taxon>
        <taxon>Fungi</taxon>
        <taxon>Dikarya</taxon>
        <taxon>Basidiomycota</taxon>
        <taxon>Agaricomycotina</taxon>
        <taxon>Agaricomycetes</taxon>
        <taxon>Agaricomycetidae</taxon>
        <taxon>Agaricales</taxon>
        <taxon>Marasmiineae</taxon>
        <taxon>Omphalotaceae</taxon>
        <taxon>Lentinula</taxon>
    </lineage>
</organism>
<comment type="caution">
    <text evidence="1">The sequence shown here is derived from an EMBL/GenBank/DDBJ whole genome shotgun (WGS) entry which is preliminary data.</text>
</comment>
<evidence type="ECO:0000313" key="2">
    <source>
        <dbReference type="Proteomes" id="UP001163828"/>
    </source>
</evidence>
<keyword evidence="2" id="KW-1185">Reference proteome</keyword>
<protein>
    <submittedName>
        <fullName evidence="1">Uncharacterized protein</fullName>
    </submittedName>
</protein>
<gene>
    <name evidence="1" type="ORF">F5050DRAFT_103206</name>
</gene>
<accession>A0ABQ8QD45</accession>
<proteinExistence type="predicted"/>
<evidence type="ECO:0000313" key="1">
    <source>
        <dbReference type="EMBL" id="KAJ3996455.1"/>
    </source>
</evidence>